<dbReference type="GO" id="GO:0003677">
    <property type="term" value="F:DNA binding"/>
    <property type="evidence" value="ECO:0007669"/>
    <property type="project" value="UniProtKB-KW"/>
</dbReference>
<dbReference type="InterPro" id="IPR012337">
    <property type="entry name" value="RNaseH-like_sf"/>
</dbReference>
<dbReference type="Gene3D" id="1.10.340.70">
    <property type="match status" value="1"/>
</dbReference>
<dbReference type="GO" id="GO:0015074">
    <property type="term" value="P:DNA integration"/>
    <property type="evidence" value="ECO:0007669"/>
    <property type="project" value="UniProtKB-KW"/>
</dbReference>
<keyword evidence="9" id="KW-0238">DNA-binding</keyword>
<dbReference type="PROSITE" id="PS50994">
    <property type="entry name" value="INTEGRASE"/>
    <property type="match status" value="1"/>
</dbReference>
<keyword evidence="3" id="KW-0064">Aspartyl protease</keyword>
<comment type="caution">
    <text evidence="12">The sequence shown here is derived from an EMBL/GenBank/DDBJ whole genome shotgun (WGS) entry which is preliminary data.</text>
</comment>
<keyword evidence="8" id="KW-0239">DNA-directed DNA polymerase</keyword>
<dbReference type="PANTHER" id="PTHR37984">
    <property type="entry name" value="PROTEIN CBG26694"/>
    <property type="match status" value="1"/>
</dbReference>
<dbReference type="GO" id="GO:0006310">
    <property type="term" value="P:DNA recombination"/>
    <property type="evidence" value="ECO:0007669"/>
    <property type="project" value="UniProtKB-KW"/>
</dbReference>
<evidence type="ECO:0000256" key="10">
    <source>
        <dbReference type="ARBA" id="ARBA00023172"/>
    </source>
</evidence>
<evidence type="ECO:0000256" key="7">
    <source>
        <dbReference type="ARBA" id="ARBA00022918"/>
    </source>
</evidence>
<dbReference type="GO" id="GO:0003887">
    <property type="term" value="F:DNA-directed DNA polymerase activity"/>
    <property type="evidence" value="ECO:0007669"/>
    <property type="project" value="UniProtKB-KW"/>
</dbReference>
<evidence type="ECO:0000256" key="2">
    <source>
        <dbReference type="ARBA" id="ARBA00022723"/>
    </source>
</evidence>
<dbReference type="Gene3D" id="3.30.420.10">
    <property type="entry name" value="Ribonuclease H-like superfamily/Ribonuclease H"/>
    <property type="match status" value="1"/>
</dbReference>
<dbReference type="InterPro" id="IPR041588">
    <property type="entry name" value="Integrase_H2C2"/>
</dbReference>
<dbReference type="GO" id="GO:0046872">
    <property type="term" value="F:metal ion binding"/>
    <property type="evidence" value="ECO:0007669"/>
    <property type="project" value="UniProtKB-KW"/>
</dbReference>
<feature type="non-terminal residue" evidence="12">
    <location>
        <position position="1"/>
    </location>
</feature>
<keyword evidence="1" id="KW-0645">Protease</keyword>
<sequence length="413" mass="46555">RLAIPPDSSLIKQILHEFHDSYVGGHAGITITTARIASQFSWPQMKQNISDYIKHCAVYQQAKHTTNLPVGLLSPSPIPSRVWEDVAMDFITGLPNSCGFTVILVVVDRLTKYSHFFPLKSDYDSKSVAEIFMKNIVKLYGIPKSIVSDCDKVFTRRFWQHLFKLQGTTLAMSSAYHPQSDGQNEALNNAAMTPLKALYGRDPPNLTRSMASIDSLDEAVQSHVQSKDFILSQLQQNLHKAQQVMKKLSLKYFGPFAVVAKIGSVAYKLALPPSARIHPVFHVSQLKKFHTDERVPYSSLPITTSELGPLMLPDKVLKHRTILQGPNSVNQVLVQWQGLEAALATWEDTADMLMHFPNFNLEDKIDVNGGSNVRNMANNEQQMIDNDEDKMSHVVPYIGSTRDMWPLLQLWWK</sequence>
<keyword evidence="8" id="KW-0548">Nucleotidyltransferase</keyword>
<evidence type="ECO:0000256" key="1">
    <source>
        <dbReference type="ARBA" id="ARBA00022670"/>
    </source>
</evidence>
<keyword evidence="5" id="KW-0460">Magnesium</keyword>
<dbReference type="GO" id="GO:0006508">
    <property type="term" value="P:proteolysis"/>
    <property type="evidence" value="ECO:0007669"/>
    <property type="project" value="UniProtKB-KW"/>
</dbReference>
<keyword evidence="2" id="KW-0479">Metal-binding</keyword>
<dbReference type="InterPro" id="IPR056924">
    <property type="entry name" value="SH3_Tf2-1"/>
</dbReference>
<keyword evidence="6" id="KW-0229">DNA integration</keyword>
<dbReference type="GO" id="GO:0003964">
    <property type="term" value="F:RNA-directed DNA polymerase activity"/>
    <property type="evidence" value="ECO:0007669"/>
    <property type="project" value="UniProtKB-KW"/>
</dbReference>
<dbReference type="GO" id="GO:0004190">
    <property type="term" value="F:aspartic-type endopeptidase activity"/>
    <property type="evidence" value="ECO:0007669"/>
    <property type="project" value="UniProtKB-KW"/>
</dbReference>
<reference evidence="12 13" key="1">
    <citation type="journal article" date="2014" name="Am. J. Bot.">
        <title>Genome assembly and annotation for red clover (Trifolium pratense; Fabaceae).</title>
        <authorList>
            <person name="Istvanek J."/>
            <person name="Jaros M."/>
            <person name="Krenek A."/>
            <person name="Repkova J."/>
        </authorList>
    </citation>
    <scope>NUCLEOTIDE SEQUENCE [LARGE SCALE GENOMIC DNA]</scope>
    <source>
        <strain evidence="13">cv. Tatra</strain>
        <tissue evidence="12">Young leaves</tissue>
    </source>
</reference>
<evidence type="ECO:0000313" key="13">
    <source>
        <dbReference type="Proteomes" id="UP000236291"/>
    </source>
</evidence>
<protein>
    <submittedName>
        <fullName evidence="12">Ty3/gypsy retrotransposon protein</fullName>
    </submittedName>
</protein>
<keyword evidence="10" id="KW-0233">DNA recombination</keyword>
<dbReference type="Pfam" id="PF17921">
    <property type="entry name" value="Integrase_H2C2"/>
    <property type="match status" value="1"/>
</dbReference>
<organism evidence="12 13">
    <name type="scientific">Trifolium pratense</name>
    <name type="common">Red clover</name>
    <dbReference type="NCBI Taxonomy" id="57577"/>
    <lineage>
        <taxon>Eukaryota</taxon>
        <taxon>Viridiplantae</taxon>
        <taxon>Streptophyta</taxon>
        <taxon>Embryophyta</taxon>
        <taxon>Tracheophyta</taxon>
        <taxon>Spermatophyta</taxon>
        <taxon>Magnoliopsida</taxon>
        <taxon>eudicotyledons</taxon>
        <taxon>Gunneridae</taxon>
        <taxon>Pentapetalae</taxon>
        <taxon>rosids</taxon>
        <taxon>fabids</taxon>
        <taxon>Fabales</taxon>
        <taxon>Fabaceae</taxon>
        <taxon>Papilionoideae</taxon>
        <taxon>50 kb inversion clade</taxon>
        <taxon>NPAAA clade</taxon>
        <taxon>Hologalegina</taxon>
        <taxon>IRL clade</taxon>
        <taxon>Trifolieae</taxon>
        <taxon>Trifolium</taxon>
    </lineage>
</organism>
<dbReference type="SUPFAM" id="SSF53098">
    <property type="entry name" value="Ribonuclease H-like"/>
    <property type="match status" value="1"/>
</dbReference>
<dbReference type="EMBL" id="ASHM01002366">
    <property type="protein sequence ID" value="PNY08214.1"/>
    <property type="molecule type" value="Genomic_DNA"/>
</dbReference>
<evidence type="ECO:0000256" key="5">
    <source>
        <dbReference type="ARBA" id="ARBA00022842"/>
    </source>
</evidence>
<dbReference type="PANTHER" id="PTHR37984:SF5">
    <property type="entry name" value="PROTEIN NYNRIN-LIKE"/>
    <property type="match status" value="1"/>
</dbReference>
<gene>
    <name evidence="12" type="ORF">L195_g004728</name>
</gene>
<dbReference type="InterPro" id="IPR001584">
    <property type="entry name" value="Integrase_cat-core"/>
</dbReference>
<dbReference type="InterPro" id="IPR036397">
    <property type="entry name" value="RNaseH_sf"/>
</dbReference>
<evidence type="ECO:0000256" key="3">
    <source>
        <dbReference type="ARBA" id="ARBA00022750"/>
    </source>
</evidence>
<feature type="domain" description="Integrase catalytic" evidence="11">
    <location>
        <begin position="73"/>
        <end position="263"/>
    </location>
</feature>
<dbReference type="InterPro" id="IPR016197">
    <property type="entry name" value="Chromo-like_dom_sf"/>
</dbReference>
<dbReference type="Proteomes" id="UP000236291">
    <property type="component" value="Unassembled WGS sequence"/>
</dbReference>
<evidence type="ECO:0000259" key="11">
    <source>
        <dbReference type="PROSITE" id="PS50994"/>
    </source>
</evidence>
<evidence type="ECO:0000256" key="4">
    <source>
        <dbReference type="ARBA" id="ARBA00022801"/>
    </source>
</evidence>
<evidence type="ECO:0000256" key="6">
    <source>
        <dbReference type="ARBA" id="ARBA00022908"/>
    </source>
</evidence>
<dbReference type="InterPro" id="IPR050951">
    <property type="entry name" value="Retrovirus_Pol_polyprotein"/>
</dbReference>
<accession>A0A2K3NYU8</accession>
<dbReference type="Pfam" id="PF24626">
    <property type="entry name" value="SH3_Tf2-1"/>
    <property type="match status" value="1"/>
</dbReference>
<proteinExistence type="predicted"/>
<reference evidence="12 13" key="2">
    <citation type="journal article" date="2017" name="Front. Plant Sci.">
        <title>Gene Classification and Mining of Molecular Markers Useful in Red Clover (Trifolium pratense) Breeding.</title>
        <authorList>
            <person name="Istvanek J."/>
            <person name="Dluhosova J."/>
            <person name="Dluhos P."/>
            <person name="Patkova L."/>
            <person name="Nedelnik J."/>
            <person name="Repkova J."/>
        </authorList>
    </citation>
    <scope>NUCLEOTIDE SEQUENCE [LARGE SCALE GENOMIC DNA]</scope>
    <source>
        <strain evidence="13">cv. Tatra</strain>
        <tissue evidence="12">Young leaves</tissue>
    </source>
</reference>
<dbReference type="SUPFAM" id="SSF54160">
    <property type="entry name" value="Chromo domain-like"/>
    <property type="match status" value="1"/>
</dbReference>
<evidence type="ECO:0000256" key="9">
    <source>
        <dbReference type="ARBA" id="ARBA00023125"/>
    </source>
</evidence>
<keyword evidence="4" id="KW-0378">Hydrolase</keyword>
<evidence type="ECO:0000256" key="8">
    <source>
        <dbReference type="ARBA" id="ARBA00022932"/>
    </source>
</evidence>
<name>A0A2K3NYU8_TRIPR</name>
<evidence type="ECO:0000313" key="12">
    <source>
        <dbReference type="EMBL" id="PNY08214.1"/>
    </source>
</evidence>
<keyword evidence="8" id="KW-0808">Transferase</keyword>
<dbReference type="STRING" id="57577.A0A2K3NYU8"/>
<keyword evidence="7" id="KW-0695">RNA-directed DNA polymerase</keyword>
<dbReference type="AlphaFoldDB" id="A0A2K3NYU8"/>